<evidence type="ECO:0000313" key="2">
    <source>
        <dbReference type="EMBL" id="OCH94511.1"/>
    </source>
</evidence>
<name>A0A8E2DRS9_9APHY</name>
<organism evidence="2 3">
    <name type="scientific">Obba rivulosa</name>
    <dbReference type="NCBI Taxonomy" id="1052685"/>
    <lineage>
        <taxon>Eukaryota</taxon>
        <taxon>Fungi</taxon>
        <taxon>Dikarya</taxon>
        <taxon>Basidiomycota</taxon>
        <taxon>Agaricomycotina</taxon>
        <taxon>Agaricomycetes</taxon>
        <taxon>Polyporales</taxon>
        <taxon>Gelatoporiaceae</taxon>
        <taxon>Obba</taxon>
    </lineage>
</organism>
<dbReference type="AlphaFoldDB" id="A0A8E2DRS9"/>
<keyword evidence="3" id="KW-1185">Reference proteome</keyword>
<evidence type="ECO:0000313" key="3">
    <source>
        <dbReference type="Proteomes" id="UP000250043"/>
    </source>
</evidence>
<protein>
    <submittedName>
        <fullName evidence="2">Uncharacterized protein</fullName>
    </submittedName>
</protein>
<evidence type="ECO:0000256" key="1">
    <source>
        <dbReference type="SAM" id="MobiDB-lite"/>
    </source>
</evidence>
<dbReference type="EMBL" id="KV722343">
    <property type="protein sequence ID" value="OCH94511.1"/>
    <property type="molecule type" value="Genomic_DNA"/>
</dbReference>
<dbReference type="Proteomes" id="UP000250043">
    <property type="component" value="Unassembled WGS sequence"/>
</dbReference>
<accession>A0A8E2DRS9</accession>
<proteinExistence type="predicted"/>
<feature type="region of interest" description="Disordered" evidence="1">
    <location>
        <begin position="51"/>
        <end position="99"/>
    </location>
</feature>
<feature type="compositionally biased region" description="Low complexity" evidence="1">
    <location>
        <begin position="83"/>
        <end position="98"/>
    </location>
</feature>
<gene>
    <name evidence="2" type="ORF">OBBRIDRAFT_124006</name>
</gene>
<sequence length="132" mass="14307">MRANIDTGATPRCDLYFLGVRVVKRSHSRLVLHSAPTCACGALVGADSSDRGPLLPLDQSRPAPSPDSQRIRRLPGFIRKNHSTSANGSSRSSSASIRLRGRPFRIHTGRCHSICWTDSTACPQRQSTGPSK</sequence>
<reference evidence="2 3" key="1">
    <citation type="submission" date="2016-07" db="EMBL/GenBank/DDBJ databases">
        <title>Draft genome of the white-rot fungus Obba rivulosa 3A-2.</title>
        <authorList>
            <consortium name="DOE Joint Genome Institute"/>
            <person name="Miettinen O."/>
            <person name="Riley R."/>
            <person name="Acob R."/>
            <person name="Barry K."/>
            <person name="Cullen D."/>
            <person name="De Vries R."/>
            <person name="Hainaut M."/>
            <person name="Hatakka A."/>
            <person name="Henrissat B."/>
            <person name="Hilden K."/>
            <person name="Kuo R."/>
            <person name="Labutti K."/>
            <person name="Lipzen A."/>
            <person name="Makela M.R."/>
            <person name="Sandor L."/>
            <person name="Spatafora J.W."/>
            <person name="Grigoriev I.V."/>
            <person name="Hibbett D.S."/>
        </authorList>
    </citation>
    <scope>NUCLEOTIDE SEQUENCE [LARGE SCALE GENOMIC DNA]</scope>
    <source>
        <strain evidence="2 3">3A-2</strain>
    </source>
</reference>